<feature type="compositionally biased region" description="Polar residues" evidence="8">
    <location>
        <begin position="787"/>
        <end position="800"/>
    </location>
</feature>
<keyword evidence="5" id="KW-0406">Ion transport</keyword>
<evidence type="ECO:0000256" key="9">
    <source>
        <dbReference type="SAM" id="Phobius"/>
    </source>
</evidence>
<evidence type="ECO:0000256" key="5">
    <source>
        <dbReference type="ARBA" id="ARBA00023065"/>
    </source>
</evidence>
<evidence type="ECO:0000256" key="3">
    <source>
        <dbReference type="ARBA" id="ARBA00022692"/>
    </source>
</evidence>
<keyword evidence="6 9" id="KW-0472">Membrane</keyword>
<dbReference type="PANTHER" id="PTHR47823">
    <property type="entry name" value="ION_TRANS DOMAIN-CONTAINING PROTEIN"/>
    <property type="match status" value="1"/>
</dbReference>
<dbReference type="Gene3D" id="2.60.120.10">
    <property type="entry name" value="Jelly Rolls"/>
    <property type="match status" value="1"/>
</dbReference>
<dbReference type="PRINTS" id="PR01463">
    <property type="entry name" value="EAGCHANLFMLY"/>
</dbReference>
<accession>A0A9W7BA28</accession>
<dbReference type="Gene3D" id="1.10.287.70">
    <property type="match status" value="1"/>
</dbReference>
<dbReference type="PANTHER" id="PTHR47823:SF9">
    <property type="entry name" value="CHROMOSOME UNDETERMINED SCAFFOLD_10, WHOLE GENOME SHOTGUN SEQUENCE"/>
    <property type="match status" value="1"/>
</dbReference>
<sequence>MFAQNNARMQGERSRKETRVHRHSSKEFGDSLPSGNILAGLEGLEDDSDDEPAAKIGHVLSKTAPQPLKIVGNNVSPEMKAGNNARMRRGRYSLTERLKADNPVQFPMERSDPEMLGTDGNKVVPVGGGEGEEEKSDLDEEVVAKESTTSNPEGLPPVEKKQSNAKKNWGKIRTAQKMTAVFKEVDRDVKMFGSSKDDSHIDWSEVYKTQNQDNSLPFGIIDPSSTFRNSWDLFMSVILLYIAFYVPYRVCLYWDDDNLSDNLQMIENLSDVLFGIDIILNFCTAYVDKKTGQLVVSRRKIAINYAKGYLSIDVVASFPFQLLTSNGGHALSKGGKVLRLPKLIKFLRLFRLLKLMRVYRLRQLMTRLQAEYNIHHGFSRMMKIVLMVLLVTHLVGCLWYMIGRTGGDDPIDGGWMWRYQLSNHTIEQQYVTSLYWAFSTLTTVGYGDISARTPQEQIYSMLMMLLGVSWYAYIVSSMSTIMASFDRQNKAIKEKTQQVNAFIHDAKLPAQTAKQIRRFYEFALTANKNKGLMTSNQYDADSILDELSSNLRAEILLFVERVLIEKIPFFKGKIPQFVADCITMFQPMVFQEGDFIIKEGSAADEMYFLTKGRCAVYYGPKRMVSIIEGSYFGEIGCIMGGIRRAGIKALTVCELQALSRRNLNILLAEYPMVGDELKQVAKKRVHAVRTSIVQKKQVDGVRKMLTEREKHLSRNSPGNSPSQSPKQSPKSPNGSVGQASPTVGEAASVNSESSRVARIDSLIRRQGGGNEGNGKSLSISAPAGMSPPQSSNRHSITSGPVSVRGSAPALERTMSITSGNLGEGNAFAPAASVTDEMLEDKKLEVEANILKRMTRVTENFVKVKVKGVKGGGGGGGGGFAAVRE</sequence>
<feature type="domain" description="Cyclic nucleotide-binding" evidence="10">
    <location>
        <begin position="569"/>
        <end position="667"/>
    </location>
</feature>
<name>A0A9W7BA28_9STRA</name>
<dbReference type="CDD" id="cd00038">
    <property type="entry name" value="CAP_ED"/>
    <property type="match status" value="1"/>
</dbReference>
<dbReference type="PROSITE" id="PS50042">
    <property type="entry name" value="CNMP_BINDING_3"/>
    <property type="match status" value="1"/>
</dbReference>
<dbReference type="InterPro" id="IPR003938">
    <property type="entry name" value="K_chnl_volt-dep_EAG/ELK/ERG"/>
</dbReference>
<dbReference type="InterPro" id="IPR018490">
    <property type="entry name" value="cNMP-bd_dom_sf"/>
</dbReference>
<feature type="compositionally biased region" description="Low complexity" evidence="8">
    <location>
        <begin position="716"/>
        <end position="735"/>
    </location>
</feature>
<feature type="region of interest" description="Disordered" evidence="8">
    <location>
        <begin position="126"/>
        <end position="169"/>
    </location>
</feature>
<feature type="compositionally biased region" description="Acidic residues" evidence="8">
    <location>
        <begin position="130"/>
        <end position="141"/>
    </location>
</feature>
<keyword evidence="3 9" id="KW-0812">Transmembrane</keyword>
<dbReference type="SUPFAM" id="SSF51206">
    <property type="entry name" value="cAMP-binding domain-like"/>
    <property type="match status" value="1"/>
</dbReference>
<keyword evidence="12" id="KW-1185">Reference proteome</keyword>
<dbReference type="Gene3D" id="1.10.287.630">
    <property type="entry name" value="Helix hairpin bin"/>
    <property type="match status" value="1"/>
</dbReference>
<evidence type="ECO:0000256" key="7">
    <source>
        <dbReference type="ARBA" id="ARBA00023303"/>
    </source>
</evidence>
<feature type="transmembrane region" description="Helical" evidence="9">
    <location>
        <begin position="458"/>
        <end position="485"/>
    </location>
</feature>
<evidence type="ECO:0000313" key="11">
    <source>
        <dbReference type="EMBL" id="GMH83917.1"/>
    </source>
</evidence>
<dbReference type="SUPFAM" id="SSF81324">
    <property type="entry name" value="Voltage-gated potassium channels"/>
    <property type="match status" value="1"/>
</dbReference>
<keyword evidence="7" id="KW-0407">Ion channel</keyword>
<feature type="transmembrane region" description="Helical" evidence="9">
    <location>
        <begin position="231"/>
        <end position="248"/>
    </location>
</feature>
<dbReference type="Pfam" id="PF00027">
    <property type="entry name" value="cNMP_binding"/>
    <property type="match status" value="1"/>
</dbReference>
<evidence type="ECO:0000256" key="1">
    <source>
        <dbReference type="ARBA" id="ARBA00004141"/>
    </source>
</evidence>
<keyword evidence="4 9" id="KW-1133">Transmembrane helix</keyword>
<feature type="transmembrane region" description="Helical" evidence="9">
    <location>
        <begin position="384"/>
        <end position="402"/>
    </location>
</feature>
<dbReference type="InterPro" id="IPR014710">
    <property type="entry name" value="RmlC-like_jellyroll"/>
</dbReference>
<proteinExistence type="predicted"/>
<keyword evidence="2" id="KW-0813">Transport</keyword>
<dbReference type="EMBL" id="BRXX01000031">
    <property type="protein sequence ID" value="GMH83917.1"/>
    <property type="molecule type" value="Genomic_DNA"/>
</dbReference>
<evidence type="ECO:0000256" key="6">
    <source>
        <dbReference type="ARBA" id="ARBA00023136"/>
    </source>
</evidence>
<dbReference type="InterPro" id="IPR005821">
    <property type="entry name" value="Ion_trans_dom"/>
</dbReference>
<dbReference type="GO" id="GO:0005249">
    <property type="term" value="F:voltage-gated potassium channel activity"/>
    <property type="evidence" value="ECO:0007669"/>
    <property type="project" value="InterPro"/>
</dbReference>
<organism evidence="11 12">
    <name type="scientific">Triparma verrucosa</name>
    <dbReference type="NCBI Taxonomy" id="1606542"/>
    <lineage>
        <taxon>Eukaryota</taxon>
        <taxon>Sar</taxon>
        <taxon>Stramenopiles</taxon>
        <taxon>Ochrophyta</taxon>
        <taxon>Bolidophyceae</taxon>
        <taxon>Parmales</taxon>
        <taxon>Triparmaceae</taxon>
        <taxon>Triparma</taxon>
    </lineage>
</organism>
<evidence type="ECO:0000256" key="2">
    <source>
        <dbReference type="ARBA" id="ARBA00022448"/>
    </source>
</evidence>
<protein>
    <recommendedName>
        <fullName evidence="10">Cyclic nucleotide-binding domain-containing protein</fullName>
    </recommendedName>
</protein>
<dbReference type="InterPro" id="IPR000595">
    <property type="entry name" value="cNMP-bd_dom"/>
</dbReference>
<feature type="region of interest" description="Disordered" evidence="8">
    <location>
        <begin position="1"/>
        <end position="52"/>
    </location>
</feature>
<dbReference type="GO" id="GO:0016020">
    <property type="term" value="C:membrane"/>
    <property type="evidence" value="ECO:0007669"/>
    <property type="project" value="UniProtKB-SubCell"/>
</dbReference>
<dbReference type="SMART" id="SM00100">
    <property type="entry name" value="cNMP"/>
    <property type="match status" value="1"/>
</dbReference>
<evidence type="ECO:0000256" key="8">
    <source>
        <dbReference type="SAM" id="MobiDB-lite"/>
    </source>
</evidence>
<comment type="caution">
    <text evidence="11">The sequence shown here is derived from an EMBL/GenBank/DDBJ whole genome shotgun (WGS) entry which is preliminary data.</text>
</comment>
<dbReference type="Proteomes" id="UP001165160">
    <property type="component" value="Unassembled WGS sequence"/>
</dbReference>
<feature type="region of interest" description="Disordered" evidence="8">
    <location>
        <begin position="709"/>
        <end position="806"/>
    </location>
</feature>
<reference evidence="12" key="1">
    <citation type="journal article" date="2023" name="Commun. Biol.">
        <title>Genome analysis of Parmales, the sister group of diatoms, reveals the evolutionary specialization of diatoms from phago-mixotrophs to photoautotrophs.</title>
        <authorList>
            <person name="Ban H."/>
            <person name="Sato S."/>
            <person name="Yoshikawa S."/>
            <person name="Yamada K."/>
            <person name="Nakamura Y."/>
            <person name="Ichinomiya M."/>
            <person name="Sato N."/>
            <person name="Blanc-Mathieu R."/>
            <person name="Endo H."/>
            <person name="Kuwata A."/>
            <person name="Ogata H."/>
        </authorList>
    </citation>
    <scope>NUCLEOTIDE SEQUENCE [LARGE SCALE GENOMIC DNA]</scope>
    <source>
        <strain evidence="12">NIES 3699</strain>
    </source>
</reference>
<dbReference type="AlphaFoldDB" id="A0A9W7BA28"/>
<comment type="subcellular location">
    <subcellularLocation>
        <location evidence="1">Membrane</location>
        <topology evidence="1">Multi-pass membrane protein</topology>
    </subcellularLocation>
</comment>
<evidence type="ECO:0000259" key="10">
    <source>
        <dbReference type="PROSITE" id="PS50042"/>
    </source>
</evidence>
<evidence type="ECO:0000256" key="4">
    <source>
        <dbReference type="ARBA" id="ARBA00022989"/>
    </source>
</evidence>
<dbReference type="FunFam" id="1.10.287.70:FF:000123">
    <property type="entry name" value="Potassium channel KAT3"/>
    <property type="match status" value="1"/>
</dbReference>
<evidence type="ECO:0000313" key="12">
    <source>
        <dbReference type="Proteomes" id="UP001165160"/>
    </source>
</evidence>
<dbReference type="Pfam" id="PF00520">
    <property type="entry name" value="Ion_trans"/>
    <property type="match status" value="1"/>
</dbReference>
<gene>
    <name evidence="11" type="ORF">TrVE_jg5472</name>
</gene>